<keyword evidence="2" id="KW-1185">Reference proteome</keyword>
<evidence type="ECO:0000313" key="1">
    <source>
        <dbReference type="EMBL" id="AFZ15553.1"/>
    </source>
</evidence>
<accession>K9W5F1</accession>
<dbReference type="Proteomes" id="UP000010472">
    <property type="component" value="Plasmid pCRI9333.02"/>
</dbReference>
<protein>
    <submittedName>
        <fullName evidence="1">Uncharacterized protein</fullName>
    </submittedName>
</protein>
<dbReference type="EMBL" id="CP003622">
    <property type="protein sequence ID" value="AFZ15553.1"/>
    <property type="molecule type" value="Genomic_DNA"/>
</dbReference>
<dbReference type="AlphaFoldDB" id="K9W5F1"/>
<dbReference type="KEGG" id="cep:Cri9333_4780"/>
<keyword evidence="1" id="KW-0614">Plasmid</keyword>
<name>K9W5F1_9CYAN</name>
<sequence>MLNSGLSVTKPKGNRRQQLEQQIEAWQTLLQNIDGDKHNS</sequence>
<organism evidence="1 2">
    <name type="scientific">Crinalium epipsammum PCC 9333</name>
    <dbReference type="NCBI Taxonomy" id="1173022"/>
    <lineage>
        <taxon>Bacteria</taxon>
        <taxon>Bacillati</taxon>
        <taxon>Cyanobacteriota</taxon>
        <taxon>Cyanophyceae</taxon>
        <taxon>Gomontiellales</taxon>
        <taxon>Gomontiellaceae</taxon>
        <taxon>Crinalium</taxon>
    </lineage>
</organism>
<evidence type="ECO:0000313" key="2">
    <source>
        <dbReference type="Proteomes" id="UP000010472"/>
    </source>
</evidence>
<dbReference type="RefSeq" id="WP_015179984.1">
    <property type="nucleotide sequence ID" value="NC_019734.1"/>
</dbReference>
<gene>
    <name evidence="1" type="ORF">Cri9333_4780</name>
</gene>
<proteinExistence type="predicted"/>
<geneLocation type="plasmid" evidence="1 2">
    <name>pCRI9333.02</name>
</geneLocation>
<reference evidence="1 2" key="1">
    <citation type="submission" date="2012-06" db="EMBL/GenBank/DDBJ databases">
        <title>Finished plasmid 2 of genome of Crinalium epipsammum PCC 9333.</title>
        <authorList>
            <consortium name="US DOE Joint Genome Institute"/>
            <person name="Gugger M."/>
            <person name="Coursin T."/>
            <person name="Rippka R."/>
            <person name="Tandeau De Marsac N."/>
            <person name="Huntemann M."/>
            <person name="Wei C.-L."/>
            <person name="Han J."/>
            <person name="Detter J.C."/>
            <person name="Han C."/>
            <person name="Tapia R."/>
            <person name="Davenport K."/>
            <person name="Daligault H."/>
            <person name="Erkkila T."/>
            <person name="Gu W."/>
            <person name="Munk A.C.C."/>
            <person name="Teshima H."/>
            <person name="Xu Y."/>
            <person name="Chain P."/>
            <person name="Chen A."/>
            <person name="Krypides N."/>
            <person name="Mavromatis K."/>
            <person name="Markowitz V."/>
            <person name="Szeto E."/>
            <person name="Ivanova N."/>
            <person name="Mikhailova N."/>
            <person name="Ovchinnikova G."/>
            <person name="Pagani I."/>
            <person name="Pati A."/>
            <person name="Goodwin L."/>
            <person name="Peters L."/>
            <person name="Pitluck S."/>
            <person name="Woyke T."/>
            <person name="Kerfeld C."/>
        </authorList>
    </citation>
    <scope>NUCLEOTIDE SEQUENCE [LARGE SCALE GENOMIC DNA]</scope>
    <source>
        <strain evidence="1 2">PCC 9333</strain>
        <plasmid evidence="2">Plasmid pCRI9333.02</plasmid>
    </source>
</reference>
<dbReference type="HOGENOM" id="CLU_3288250_0_0_3"/>